<comment type="similarity">
    <text evidence="2">Belongs to the SVP26 family.</text>
</comment>
<keyword evidence="10" id="KW-1185">Reference proteome</keyword>
<dbReference type="OrthoDB" id="28257at2759"/>
<dbReference type="GO" id="GO:0097020">
    <property type="term" value="F:COPII receptor activity"/>
    <property type="evidence" value="ECO:0007669"/>
    <property type="project" value="InterPro"/>
</dbReference>
<reference evidence="8 10" key="2">
    <citation type="submission" date="2023-02" db="EMBL/GenBank/DDBJ databases">
        <title>Encephalitozoon hellem ATCC 50451 complete genome.</title>
        <authorList>
            <person name="Mascarenhas dos Santos A.C."/>
            <person name="Julian A.T."/>
            <person name="Pombert J.-F."/>
        </authorList>
    </citation>
    <scope>NUCLEOTIDE SEQUENCE [LARGE SCALE GENOMIC DNA]</scope>
    <source>
        <strain evidence="8 10">ATCC 50451</strain>
    </source>
</reference>
<dbReference type="Proteomes" id="UP001059546">
    <property type="component" value="Chromosome XI"/>
</dbReference>
<keyword evidence="4 6" id="KW-1133">Transmembrane helix</keyword>
<feature type="transmembrane region" description="Helical" evidence="6">
    <location>
        <begin position="47"/>
        <end position="74"/>
    </location>
</feature>
<dbReference type="EMBL" id="CP075157">
    <property type="protein sequence ID" value="UTX44303.1"/>
    <property type="molecule type" value="Genomic_DNA"/>
</dbReference>
<evidence type="ECO:0000313" key="9">
    <source>
        <dbReference type="Proteomes" id="UP001059546"/>
    </source>
</evidence>
<dbReference type="PANTHER" id="PTHR13144:SF0">
    <property type="entry name" value="PROTEIN TEX261"/>
    <property type="match status" value="1"/>
</dbReference>
<protein>
    <submittedName>
        <fullName evidence="7">Transmembrane adaptor Erv26</fullName>
    </submittedName>
</protein>
<dbReference type="EMBL" id="CP119072">
    <property type="protein sequence ID" value="WEL39803.1"/>
    <property type="molecule type" value="Genomic_DNA"/>
</dbReference>
<keyword evidence="5 6" id="KW-0472">Membrane</keyword>
<evidence type="ECO:0000313" key="10">
    <source>
        <dbReference type="Proteomes" id="UP001217963"/>
    </source>
</evidence>
<feature type="transmembrane region" description="Helical" evidence="6">
    <location>
        <begin position="6"/>
        <end position="27"/>
    </location>
</feature>
<feature type="transmembrane region" description="Helical" evidence="6">
    <location>
        <begin position="94"/>
        <end position="114"/>
    </location>
</feature>
<feature type="transmembrane region" description="Helical" evidence="6">
    <location>
        <begin position="126"/>
        <end position="144"/>
    </location>
</feature>
<sequence>MLSVFLKSLILILGSVGGLIGLGIGIVKAIDYIEDKAYAAKKHIESIIQISAGLHIILLMRGVSIFQILFSLSIQYAFYCLLDIYPLVKMDNPYFIYGTIASLLNHFLVIRLIFSKPAIYGAEIVLYFALVWTTPFCFFLSLSANDEVLFVRGKASPNTIIGNFLKKYLYKEKK</sequence>
<dbReference type="GO" id="GO:0006888">
    <property type="term" value="P:endoplasmic reticulum to Golgi vesicle-mediated transport"/>
    <property type="evidence" value="ECO:0007669"/>
    <property type="project" value="InterPro"/>
</dbReference>
<dbReference type="Proteomes" id="UP001217963">
    <property type="component" value="Chromosome XI"/>
</dbReference>
<accession>A0A9Q9F977</accession>
<organism evidence="7 9">
    <name type="scientific">Encephalitozoon hellem</name>
    <name type="common">Microsporidian parasite</name>
    <dbReference type="NCBI Taxonomy" id="27973"/>
    <lineage>
        <taxon>Eukaryota</taxon>
        <taxon>Fungi</taxon>
        <taxon>Fungi incertae sedis</taxon>
        <taxon>Microsporidia</taxon>
        <taxon>Unikaryonidae</taxon>
        <taxon>Encephalitozoon</taxon>
    </lineage>
</organism>
<comment type="subcellular location">
    <subcellularLocation>
        <location evidence="1">Membrane</location>
        <topology evidence="1">Multi-pass membrane protein</topology>
    </subcellularLocation>
</comment>
<dbReference type="PANTHER" id="PTHR13144">
    <property type="entry name" value="TEX261 PROTEIN"/>
    <property type="match status" value="1"/>
</dbReference>
<proteinExistence type="inferred from homology"/>
<dbReference type="Pfam" id="PF04148">
    <property type="entry name" value="Erv26"/>
    <property type="match status" value="1"/>
</dbReference>
<dbReference type="GO" id="GO:0030134">
    <property type="term" value="C:COPII-coated ER to Golgi transport vesicle"/>
    <property type="evidence" value="ECO:0007669"/>
    <property type="project" value="TreeGrafter"/>
</dbReference>
<evidence type="ECO:0000256" key="2">
    <source>
        <dbReference type="ARBA" id="ARBA00008096"/>
    </source>
</evidence>
<keyword evidence="3 6" id="KW-0812">Transmembrane</keyword>
<evidence type="ECO:0000256" key="5">
    <source>
        <dbReference type="ARBA" id="ARBA00023136"/>
    </source>
</evidence>
<evidence type="ECO:0000256" key="4">
    <source>
        <dbReference type="ARBA" id="ARBA00022989"/>
    </source>
</evidence>
<gene>
    <name evidence="7" type="ORF">GPU96_11g21010</name>
    <name evidence="8" type="ORF">PFJ87_11g00390</name>
</gene>
<evidence type="ECO:0000256" key="6">
    <source>
        <dbReference type="SAM" id="Phobius"/>
    </source>
</evidence>
<reference evidence="7" key="1">
    <citation type="submission" date="2021-05" db="EMBL/GenBank/DDBJ databases">
        <title>Encephalitozoon hellem ATCC 50604 Complete Genome.</title>
        <authorList>
            <person name="Mascarenhas dos Santos A.C."/>
            <person name="Julian A.T."/>
            <person name="Pombert J.-F."/>
        </authorList>
    </citation>
    <scope>NUCLEOTIDE SEQUENCE</scope>
    <source>
        <strain evidence="7">ATCC 50604</strain>
    </source>
</reference>
<evidence type="ECO:0000313" key="8">
    <source>
        <dbReference type="EMBL" id="WEL39803.1"/>
    </source>
</evidence>
<evidence type="ECO:0000313" key="7">
    <source>
        <dbReference type="EMBL" id="UTX44303.1"/>
    </source>
</evidence>
<dbReference type="AlphaFoldDB" id="A0A9Q9F977"/>
<name>A0A9Q9F977_ENCHE</name>
<dbReference type="GO" id="GO:0000139">
    <property type="term" value="C:Golgi membrane"/>
    <property type="evidence" value="ECO:0007669"/>
    <property type="project" value="TreeGrafter"/>
</dbReference>
<evidence type="ECO:0000256" key="3">
    <source>
        <dbReference type="ARBA" id="ARBA00022692"/>
    </source>
</evidence>
<evidence type="ECO:0000256" key="1">
    <source>
        <dbReference type="ARBA" id="ARBA00004141"/>
    </source>
</evidence>
<dbReference type="InterPro" id="IPR007277">
    <property type="entry name" value="Svp26/Tex261"/>
</dbReference>
<dbReference type="GO" id="GO:0005789">
    <property type="term" value="C:endoplasmic reticulum membrane"/>
    <property type="evidence" value="ECO:0007669"/>
    <property type="project" value="TreeGrafter"/>
</dbReference>